<dbReference type="PROSITE" id="PS50110">
    <property type="entry name" value="RESPONSE_REGULATORY"/>
    <property type="match status" value="1"/>
</dbReference>
<evidence type="ECO:0000259" key="5">
    <source>
        <dbReference type="PROSITE" id="PS01124"/>
    </source>
</evidence>
<dbReference type="InterPro" id="IPR018060">
    <property type="entry name" value="HTH_AraC"/>
</dbReference>
<dbReference type="EMBL" id="JBHSEP010000001">
    <property type="protein sequence ID" value="MFC4596739.1"/>
    <property type="molecule type" value="Genomic_DNA"/>
</dbReference>
<keyword evidence="1" id="KW-0805">Transcription regulation</keyword>
<dbReference type="SUPFAM" id="SSF46689">
    <property type="entry name" value="Homeodomain-like"/>
    <property type="match status" value="2"/>
</dbReference>
<feature type="domain" description="HTH araC/xylS-type" evidence="5">
    <location>
        <begin position="408"/>
        <end position="506"/>
    </location>
</feature>
<dbReference type="PROSITE" id="PS00041">
    <property type="entry name" value="HTH_ARAC_FAMILY_1"/>
    <property type="match status" value="1"/>
</dbReference>
<dbReference type="PANTHER" id="PTHR43280:SF2">
    <property type="entry name" value="HTH-TYPE TRANSCRIPTIONAL REGULATOR EXSA"/>
    <property type="match status" value="1"/>
</dbReference>
<proteinExistence type="predicted"/>
<keyword evidence="4" id="KW-0597">Phosphoprotein</keyword>
<sequence>MIKLFIADDELLVLMGIRVIADWEANGMEIVGEARDGKSALSLIMETAPDVVITDLNMPVMDGIELIKRLKQTGYQGQIVVLSNYNELQMVKEAIKAGAADYVLKVTLNGNELVELVRSLAGVSERTAGDGEQLRRNSLALEWLHGDIDAAELRARIERFRLRIGERNRLIAASALRGERGVPDDETLRNILLEVVNRKTAAEALTLGAGRCLLVFPVETGDEPESALREIGEDIRMLIRRYLNLDMQLIYQQQPVAWERMGEEVRHLAVGLDSEFYELCPGVRRMDEIAVTLDLEEAFWHLKQRLRDQLELGEDVSPLLDELFRHIEDKRYGMKAVRQIGRNLHTLAEEVLRSAGGELDAAVDSEAADGFDSASDFAAYSSRIEQLFERVHAGLAQLRSGRKRDEIRKAIAYIKQNYRSKITLEDLSNHVNLNKNYFSTLFKQETDLSPVEYIIQYKMEKARELLLSGQANVSVVSHDLGYDDLSYFSRLFKKHFGVSPGSIARKS</sequence>
<organism evidence="7 8">
    <name type="scientific">Cohnella hongkongensis</name>
    <dbReference type="NCBI Taxonomy" id="178337"/>
    <lineage>
        <taxon>Bacteria</taxon>
        <taxon>Bacillati</taxon>
        <taxon>Bacillota</taxon>
        <taxon>Bacilli</taxon>
        <taxon>Bacillales</taxon>
        <taxon>Paenibacillaceae</taxon>
        <taxon>Cohnella</taxon>
    </lineage>
</organism>
<keyword evidence="3" id="KW-0804">Transcription</keyword>
<gene>
    <name evidence="7" type="ORF">ACFO3S_00685</name>
</gene>
<name>A0ABV9F967_9BACL</name>
<dbReference type="Gene3D" id="1.10.10.60">
    <property type="entry name" value="Homeodomain-like"/>
    <property type="match status" value="2"/>
</dbReference>
<dbReference type="SMART" id="SM00448">
    <property type="entry name" value="REC"/>
    <property type="match status" value="1"/>
</dbReference>
<dbReference type="InterPro" id="IPR001789">
    <property type="entry name" value="Sig_transdc_resp-reg_receiver"/>
</dbReference>
<dbReference type="CDD" id="cd17536">
    <property type="entry name" value="REC_YesN-like"/>
    <property type="match status" value="1"/>
</dbReference>
<evidence type="ECO:0000313" key="8">
    <source>
        <dbReference type="Proteomes" id="UP001596028"/>
    </source>
</evidence>
<comment type="caution">
    <text evidence="7">The sequence shown here is derived from an EMBL/GenBank/DDBJ whole genome shotgun (WGS) entry which is preliminary data.</text>
</comment>
<dbReference type="Proteomes" id="UP001596028">
    <property type="component" value="Unassembled WGS sequence"/>
</dbReference>
<accession>A0ABV9F967</accession>
<evidence type="ECO:0000256" key="2">
    <source>
        <dbReference type="ARBA" id="ARBA00023125"/>
    </source>
</evidence>
<dbReference type="InterPro" id="IPR018062">
    <property type="entry name" value="HTH_AraC-typ_CS"/>
</dbReference>
<evidence type="ECO:0000256" key="3">
    <source>
        <dbReference type="ARBA" id="ARBA00023163"/>
    </source>
</evidence>
<dbReference type="SUPFAM" id="SSF52172">
    <property type="entry name" value="CheY-like"/>
    <property type="match status" value="1"/>
</dbReference>
<evidence type="ECO:0000256" key="1">
    <source>
        <dbReference type="ARBA" id="ARBA00023015"/>
    </source>
</evidence>
<dbReference type="InterPro" id="IPR011006">
    <property type="entry name" value="CheY-like_superfamily"/>
</dbReference>
<dbReference type="Gene3D" id="3.40.50.2300">
    <property type="match status" value="1"/>
</dbReference>
<dbReference type="InterPro" id="IPR009057">
    <property type="entry name" value="Homeodomain-like_sf"/>
</dbReference>
<dbReference type="Pfam" id="PF12833">
    <property type="entry name" value="HTH_18"/>
    <property type="match status" value="1"/>
</dbReference>
<protein>
    <submittedName>
        <fullName evidence="7">Response regulator</fullName>
    </submittedName>
</protein>
<dbReference type="RefSeq" id="WP_378091180.1">
    <property type="nucleotide sequence ID" value="NZ_JBHSEP010000001.1"/>
</dbReference>
<keyword evidence="2" id="KW-0238">DNA-binding</keyword>
<evidence type="ECO:0000259" key="6">
    <source>
        <dbReference type="PROSITE" id="PS50110"/>
    </source>
</evidence>
<reference evidence="8" key="1">
    <citation type="journal article" date="2019" name="Int. J. Syst. Evol. Microbiol.">
        <title>The Global Catalogue of Microorganisms (GCM) 10K type strain sequencing project: providing services to taxonomists for standard genome sequencing and annotation.</title>
        <authorList>
            <consortium name="The Broad Institute Genomics Platform"/>
            <consortium name="The Broad Institute Genome Sequencing Center for Infectious Disease"/>
            <person name="Wu L."/>
            <person name="Ma J."/>
        </authorList>
    </citation>
    <scope>NUCLEOTIDE SEQUENCE [LARGE SCALE GENOMIC DNA]</scope>
    <source>
        <strain evidence="8">CCUG 49571</strain>
    </source>
</reference>
<feature type="modified residue" description="4-aspartylphosphate" evidence="4">
    <location>
        <position position="55"/>
    </location>
</feature>
<keyword evidence="8" id="KW-1185">Reference proteome</keyword>
<dbReference type="PROSITE" id="PS01124">
    <property type="entry name" value="HTH_ARAC_FAMILY_2"/>
    <property type="match status" value="1"/>
</dbReference>
<evidence type="ECO:0000313" key="7">
    <source>
        <dbReference type="EMBL" id="MFC4596739.1"/>
    </source>
</evidence>
<feature type="domain" description="Response regulatory" evidence="6">
    <location>
        <begin position="3"/>
        <end position="120"/>
    </location>
</feature>
<dbReference type="PANTHER" id="PTHR43280">
    <property type="entry name" value="ARAC-FAMILY TRANSCRIPTIONAL REGULATOR"/>
    <property type="match status" value="1"/>
</dbReference>
<evidence type="ECO:0000256" key="4">
    <source>
        <dbReference type="PROSITE-ProRule" id="PRU00169"/>
    </source>
</evidence>
<dbReference type="SMART" id="SM00342">
    <property type="entry name" value="HTH_ARAC"/>
    <property type="match status" value="1"/>
</dbReference>
<dbReference type="Pfam" id="PF00072">
    <property type="entry name" value="Response_reg"/>
    <property type="match status" value="1"/>
</dbReference>
<dbReference type="InterPro" id="IPR020449">
    <property type="entry name" value="Tscrpt_reg_AraC-type_HTH"/>
</dbReference>
<dbReference type="PRINTS" id="PR00032">
    <property type="entry name" value="HTHARAC"/>
</dbReference>